<evidence type="ECO:0000313" key="1">
    <source>
        <dbReference type="EMBL" id="VDM61813.1"/>
    </source>
</evidence>
<reference evidence="1 2" key="2">
    <citation type="submission" date="2018-11" db="EMBL/GenBank/DDBJ databases">
        <authorList>
            <consortium name="Pathogen Informatics"/>
        </authorList>
    </citation>
    <scope>NUCLEOTIDE SEQUENCE [LARGE SCALE GENOMIC DNA]</scope>
    <source>
        <strain evidence="1 2">Costa Rica</strain>
    </source>
</reference>
<evidence type="ECO:0000313" key="2">
    <source>
        <dbReference type="Proteomes" id="UP000267027"/>
    </source>
</evidence>
<name>A0A0R3PVX1_ANGCS</name>
<dbReference type="Proteomes" id="UP000267027">
    <property type="component" value="Unassembled WGS sequence"/>
</dbReference>
<sequence length="158" mass="17705">MTSGSETTGERPKNLGLRRMSLEQDLTNTRTTRHEECFLLCTYNARTLFTDADLHAILVAADRIQFHVIALQETKIRQTDIRQLKNGTLVIYGEKVQSRNVGGVGFVVHSSNVHLVDSCVILSPRIAVLRLQLSHHKKIINCSSPFDAADEDELNAFC</sequence>
<accession>A0A0R3PVX1</accession>
<dbReference type="SUPFAM" id="SSF56219">
    <property type="entry name" value="DNase I-like"/>
    <property type="match status" value="1"/>
</dbReference>
<reference evidence="3" key="1">
    <citation type="submission" date="2017-02" db="UniProtKB">
        <authorList>
            <consortium name="WormBaseParasite"/>
        </authorList>
    </citation>
    <scope>IDENTIFICATION</scope>
</reference>
<dbReference type="WBParaSite" id="ACOC_0001022701-mRNA-1">
    <property type="protein sequence ID" value="ACOC_0001022701-mRNA-1"/>
    <property type="gene ID" value="ACOC_0001022701"/>
</dbReference>
<dbReference type="AlphaFoldDB" id="A0A0R3PVX1"/>
<dbReference type="Gene3D" id="3.60.10.10">
    <property type="entry name" value="Endonuclease/exonuclease/phosphatase"/>
    <property type="match status" value="1"/>
</dbReference>
<organism evidence="3">
    <name type="scientific">Angiostrongylus costaricensis</name>
    <name type="common">Nematode worm</name>
    <dbReference type="NCBI Taxonomy" id="334426"/>
    <lineage>
        <taxon>Eukaryota</taxon>
        <taxon>Metazoa</taxon>
        <taxon>Ecdysozoa</taxon>
        <taxon>Nematoda</taxon>
        <taxon>Chromadorea</taxon>
        <taxon>Rhabditida</taxon>
        <taxon>Rhabditina</taxon>
        <taxon>Rhabditomorpha</taxon>
        <taxon>Strongyloidea</taxon>
        <taxon>Metastrongylidae</taxon>
        <taxon>Angiostrongylus</taxon>
    </lineage>
</organism>
<dbReference type="OrthoDB" id="410104at2759"/>
<dbReference type="InterPro" id="IPR036691">
    <property type="entry name" value="Endo/exonu/phosph_ase_sf"/>
</dbReference>
<gene>
    <name evidence="1" type="ORF">ACOC_LOCUS10228</name>
</gene>
<keyword evidence="2" id="KW-1185">Reference proteome</keyword>
<protein>
    <submittedName>
        <fullName evidence="3">Endo/exonuclease/phosphatase domain-containing protein</fullName>
    </submittedName>
</protein>
<evidence type="ECO:0000313" key="3">
    <source>
        <dbReference type="WBParaSite" id="ACOC_0001022701-mRNA-1"/>
    </source>
</evidence>
<proteinExistence type="predicted"/>
<dbReference type="EMBL" id="UYYA01004430">
    <property type="protein sequence ID" value="VDM61813.1"/>
    <property type="molecule type" value="Genomic_DNA"/>
</dbReference>